<comment type="cofactor">
    <cofactor evidence="1">
        <name>Fe(3+)</name>
        <dbReference type="ChEBI" id="CHEBI:29034"/>
    </cofactor>
</comment>
<dbReference type="InterPro" id="IPR003251">
    <property type="entry name" value="Rr_diiron-bd_dom"/>
</dbReference>
<dbReference type="Gene3D" id="2.20.28.10">
    <property type="match status" value="1"/>
</dbReference>
<protein>
    <recommendedName>
        <fullName evidence="10">Rubrerythrin</fullName>
    </recommendedName>
</protein>
<dbReference type="PROSITE" id="PS50905">
    <property type="entry name" value="FERRITIN_LIKE"/>
    <property type="match status" value="1"/>
</dbReference>
<feature type="domain" description="Rubredoxin-like" evidence="6">
    <location>
        <begin position="152"/>
        <end position="186"/>
    </location>
</feature>
<dbReference type="InterPro" id="IPR012347">
    <property type="entry name" value="Ferritin-like"/>
</dbReference>
<keyword evidence="9" id="KW-1185">Reference proteome</keyword>
<keyword evidence="2" id="KW-0813">Transport</keyword>
<evidence type="ECO:0008006" key="10">
    <source>
        <dbReference type="Google" id="ProtNLM"/>
    </source>
</evidence>
<dbReference type="PANTHER" id="PTHR43865:SF1">
    <property type="entry name" value="RUBRERYTHRIN-RELATED"/>
    <property type="match status" value="1"/>
</dbReference>
<proteinExistence type="predicted"/>
<keyword evidence="4" id="KW-0249">Electron transport</keyword>
<dbReference type="PROSITE" id="PS50903">
    <property type="entry name" value="RUBREDOXIN_LIKE"/>
    <property type="match status" value="1"/>
</dbReference>
<dbReference type="SUPFAM" id="SSF57802">
    <property type="entry name" value="Rubredoxin-like"/>
    <property type="match status" value="1"/>
</dbReference>
<sequence>MSETLKNLTKAFIGESQARNRYTFHAKQAKKDGYEEISDIFLETAENEREHAKWLFRLINEIKENDDDIVVEAEAPSVLGDTVDNLKSAIAGEHHENSEMYPDFAKVAKEEGYDEIARRLTAIGEVEVHHERRYKMLLKNVEDGTVFKKDKKVKWKCRKCGSVHVGTEPPEKCPACDHPSEYFEIICDEF</sequence>
<dbReference type="PANTHER" id="PTHR43865">
    <property type="entry name" value="RUBRERYTHRIN-RELATED"/>
    <property type="match status" value="1"/>
</dbReference>
<evidence type="ECO:0000259" key="6">
    <source>
        <dbReference type="PROSITE" id="PS50903"/>
    </source>
</evidence>
<evidence type="ECO:0000313" key="9">
    <source>
        <dbReference type="Proteomes" id="UP000253099"/>
    </source>
</evidence>
<accession>A0A366M936</accession>
<evidence type="ECO:0000256" key="1">
    <source>
        <dbReference type="ARBA" id="ARBA00001965"/>
    </source>
</evidence>
<reference evidence="8 9" key="1">
    <citation type="submission" date="2018-06" db="EMBL/GenBank/DDBJ databases">
        <title>Genomic insight into two independent archaeal endosymbiosis events.</title>
        <authorList>
            <person name="Lind A.E."/>
            <person name="Lewis W.H."/>
            <person name="Spang A."/>
            <person name="Guy L."/>
            <person name="Embley M.T."/>
            <person name="Ettema T.J.G."/>
        </authorList>
    </citation>
    <scope>NUCLEOTIDE SEQUENCE [LARGE SCALE GENOMIC DNA]</scope>
    <source>
        <strain evidence="8">NOE</strain>
    </source>
</reference>
<dbReference type="AlphaFoldDB" id="A0A366M936"/>
<dbReference type="InterPro" id="IPR009078">
    <property type="entry name" value="Ferritin-like_SF"/>
</dbReference>
<keyword evidence="5" id="KW-0408">Iron</keyword>
<dbReference type="Gene3D" id="1.20.1260.10">
    <property type="match status" value="1"/>
</dbReference>
<evidence type="ECO:0000256" key="2">
    <source>
        <dbReference type="ARBA" id="ARBA00022448"/>
    </source>
</evidence>
<dbReference type="InterPro" id="IPR024934">
    <property type="entry name" value="Rubredoxin-like_dom"/>
</dbReference>
<evidence type="ECO:0000313" key="8">
    <source>
        <dbReference type="EMBL" id="RBQ22738.1"/>
    </source>
</evidence>
<dbReference type="CDD" id="cd00729">
    <property type="entry name" value="rubredoxin_SM"/>
    <property type="match status" value="1"/>
</dbReference>
<gene>
    <name evidence="8" type="ORF">ALNOE001_15790</name>
</gene>
<evidence type="ECO:0000259" key="7">
    <source>
        <dbReference type="PROSITE" id="PS50905"/>
    </source>
</evidence>
<dbReference type="Pfam" id="PF21349">
    <property type="entry name" value="RUBY_RBDX"/>
    <property type="match status" value="1"/>
</dbReference>
<name>A0A366M936_9EURY</name>
<dbReference type="Proteomes" id="UP000253099">
    <property type="component" value="Unassembled WGS sequence"/>
</dbReference>
<comment type="caution">
    <text evidence="8">The sequence shown here is derived from an EMBL/GenBank/DDBJ whole genome shotgun (WGS) entry which is preliminary data.</text>
</comment>
<evidence type="ECO:0000256" key="3">
    <source>
        <dbReference type="ARBA" id="ARBA00022723"/>
    </source>
</evidence>
<evidence type="ECO:0000256" key="5">
    <source>
        <dbReference type="ARBA" id="ARBA00023004"/>
    </source>
</evidence>
<dbReference type="InterPro" id="IPR009040">
    <property type="entry name" value="Ferritin-like_diiron"/>
</dbReference>
<dbReference type="CDD" id="cd01041">
    <property type="entry name" value="Rubrerythrin"/>
    <property type="match status" value="1"/>
</dbReference>
<feature type="domain" description="Ferritin-like diiron" evidence="7">
    <location>
        <begin position="1"/>
        <end position="145"/>
    </location>
</feature>
<dbReference type="InterPro" id="IPR048574">
    <property type="entry name" value="RUBY_RBDX"/>
</dbReference>
<keyword evidence="3" id="KW-0479">Metal-binding</keyword>
<dbReference type="GO" id="GO:0016491">
    <property type="term" value="F:oxidoreductase activity"/>
    <property type="evidence" value="ECO:0007669"/>
    <property type="project" value="InterPro"/>
</dbReference>
<dbReference type="Pfam" id="PF02915">
    <property type="entry name" value="Rubrerythrin"/>
    <property type="match status" value="1"/>
</dbReference>
<organism evidence="8 9">
    <name type="scientific">Candidatus Methanobinarius endosymbioticus</name>
    <dbReference type="NCBI Taxonomy" id="2006182"/>
    <lineage>
        <taxon>Archaea</taxon>
        <taxon>Methanobacteriati</taxon>
        <taxon>Methanobacteriota</taxon>
        <taxon>Methanomada group</taxon>
        <taxon>Methanobacteria</taxon>
        <taxon>Methanobacteriales</taxon>
        <taxon>Methanobacteriaceae</taxon>
        <taxon>Candidatus Methanobinarius</taxon>
    </lineage>
</organism>
<dbReference type="SUPFAM" id="SSF47240">
    <property type="entry name" value="Ferritin-like"/>
    <property type="match status" value="1"/>
</dbReference>
<evidence type="ECO:0000256" key="4">
    <source>
        <dbReference type="ARBA" id="ARBA00022982"/>
    </source>
</evidence>
<dbReference type="EMBL" id="NIZT01000047">
    <property type="protein sequence ID" value="RBQ22738.1"/>
    <property type="molecule type" value="Genomic_DNA"/>
</dbReference>
<dbReference type="GO" id="GO:0005506">
    <property type="term" value="F:iron ion binding"/>
    <property type="evidence" value="ECO:0007669"/>
    <property type="project" value="InterPro"/>
</dbReference>
<dbReference type="InterPro" id="IPR052364">
    <property type="entry name" value="Rubrerythrin"/>
</dbReference>
<dbReference type="NCBIfam" id="NF045767">
    <property type="entry name" value="RuberyRbr"/>
    <property type="match status" value="1"/>
</dbReference>